<dbReference type="AlphaFoldDB" id="A0A1C3CXJ6"/>
<keyword evidence="2" id="KW-1185">Reference proteome</keyword>
<organism evidence="1 2">
    <name type="scientific">Acinetobacter celticus</name>
    <dbReference type="NCBI Taxonomy" id="1891224"/>
    <lineage>
        <taxon>Bacteria</taxon>
        <taxon>Pseudomonadati</taxon>
        <taxon>Pseudomonadota</taxon>
        <taxon>Gammaproteobacteria</taxon>
        <taxon>Moraxellales</taxon>
        <taxon>Moraxellaceae</taxon>
        <taxon>Acinetobacter</taxon>
    </lineage>
</organism>
<proteinExistence type="predicted"/>
<reference evidence="1 2" key="1">
    <citation type="submission" date="2016-07" db="EMBL/GenBank/DDBJ databases">
        <title>Acinetobacter sp. ANC 4603.</title>
        <authorList>
            <person name="Radolfova-Krizova L."/>
            <person name="Nemec A."/>
        </authorList>
    </citation>
    <scope>NUCLEOTIDE SEQUENCE [LARGE SCALE GENOMIC DNA]</scope>
    <source>
        <strain evidence="1 2">ANC 4603</strain>
    </source>
</reference>
<name>A0A1C3CXJ6_9GAMM</name>
<dbReference type="RefSeq" id="WP_068886242.1">
    <property type="nucleotide sequence ID" value="NZ_CBCRUU010000001.1"/>
</dbReference>
<accession>A0A1C3CXJ6</accession>
<evidence type="ECO:0000313" key="1">
    <source>
        <dbReference type="EMBL" id="ODA13480.1"/>
    </source>
</evidence>
<sequence length="102" mass="12164">MNTHTAESIEQIYNFLKEDQFIYSKQQFDKIERLLQELHTQGKDGFLAEKPYKYKFHFNGSHIGLNAGDAPRFAKNEEFLGWLFKKLKVHKTIHSNHFYNEV</sequence>
<dbReference type="EMBL" id="MBDL01000008">
    <property type="protein sequence ID" value="ODA13480.1"/>
    <property type="molecule type" value="Genomic_DNA"/>
</dbReference>
<protein>
    <submittedName>
        <fullName evidence="1">Uncharacterized protein</fullName>
    </submittedName>
</protein>
<gene>
    <name evidence="1" type="ORF">BBP83_03565</name>
</gene>
<dbReference type="OrthoDB" id="6704151at2"/>
<dbReference type="Proteomes" id="UP000186553">
    <property type="component" value="Unassembled WGS sequence"/>
</dbReference>
<evidence type="ECO:0000313" key="2">
    <source>
        <dbReference type="Proteomes" id="UP000186553"/>
    </source>
</evidence>
<comment type="caution">
    <text evidence="1">The sequence shown here is derived from an EMBL/GenBank/DDBJ whole genome shotgun (WGS) entry which is preliminary data.</text>
</comment>